<evidence type="ECO:0000313" key="3">
    <source>
        <dbReference type="Proteomes" id="UP000608923"/>
    </source>
</evidence>
<feature type="region of interest" description="Disordered" evidence="1">
    <location>
        <begin position="33"/>
        <end position="52"/>
    </location>
</feature>
<sequence length="52" mass="5876">MTMICSQCNQYGIRWMGMWGNLTHTECPNCGGENCQREDKDDGDEDAEDGDD</sequence>
<proteinExistence type="predicted"/>
<dbReference type="Proteomes" id="UP000608923">
    <property type="component" value="Unassembled WGS sequence"/>
</dbReference>
<feature type="compositionally biased region" description="Acidic residues" evidence="1">
    <location>
        <begin position="41"/>
        <end position="52"/>
    </location>
</feature>
<reference evidence="3" key="1">
    <citation type="journal article" date="2019" name="Int. J. Syst. Evol. Microbiol.">
        <title>The Global Catalogue of Microorganisms (GCM) 10K type strain sequencing project: providing services to taxonomists for standard genome sequencing and annotation.</title>
        <authorList>
            <consortium name="The Broad Institute Genomics Platform"/>
            <consortium name="The Broad Institute Genome Sequencing Center for Infectious Disease"/>
            <person name="Wu L."/>
            <person name="Ma J."/>
        </authorList>
    </citation>
    <scope>NUCLEOTIDE SEQUENCE [LARGE SCALE GENOMIC DNA]</scope>
    <source>
        <strain evidence="3">KCTC 42083</strain>
    </source>
</reference>
<keyword evidence="3" id="KW-1185">Reference proteome</keyword>
<dbReference type="AlphaFoldDB" id="A0A8H9IKX9"/>
<protein>
    <submittedName>
        <fullName evidence="2">Uncharacterized protein</fullName>
    </submittedName>
</protein>
<gene>
    <name evidence="2" type="ORF">GCM10010096_34720</name>
</gene>
<dbReference type="EMBL" id="BMZN01000006">
    <property type="protein sequence ID" value="GHC58637.1"/>
    <property type="molecule type" value="Genomic_DNA"/>
</dbReference>
<organism evidence="2 3">
    <name type="scientific">Alcaligenes pakistanensis</name>
    <dbReference type="NCBI Taxonomy" id="1482717"/>
    <lineage>
        <taxon>Bacteria</taxon>
        <taxon>Pseudomonadati</taxon>
        <taxon>Pseudomonadota</taxon>
        <taxon>Betaproteobacteria</taxon>
        <taxon>Burkholderiales</taxon>
        <taxon>Alcaligenaceae</taxon>
        <taxon>Alcaligenes</taxon>
    </lineage>
</organism>
<name>A0A8H9IKX9_9BURK</name>
<comment type="caution">
    <text evidence="2">The sequence shown here is derived from an EMBL/GenBank/DDBJ whole genome shotgun (WGS) entry which is preliminary data.</text>
</comment>
<evidence type="ECO:0000256" key="1">
    <source>
        <dbReference type="SAM" id="MobiDB-lite"/>
    </source>
</evidence>
<evidence type="ECO:0000313" key="2">
    <source>
        <dbReference type="EMBL" id="GHC58637.1"/>
    </source>
</evidence>
<accession>A0A8H9IKX9</accession>